<gene>
    <name evidence="2" type="ORF">N0D28_08855</name>
</gene>
<feature type="transmembrane region" description="Helical" evidence="1">
    <location>
        <begin position="83"/>
        <end position="99"/>
    </location>
</feature>
<feature type="transmembrane region" description="Helical" evidence="1">
    <location>
        <begin position="145"/>
        <end position="164"/>
    </location>
</feature>
<keyword evidence="1" id="KW-0812">Transmembrane</keyword>
<accession>A0ABY5YCT9</accession>
<protein>
    <submittedName>
        <fullName evidence="2">Tryptophan-rich sensory protein</fullName>
    </submittedName>
</protein>
<dbReference type="PANTHER" id="PTHR33802:SF1">
    <property type="entry name" value="XK-RELATED PROTEIN"/>
    <property type="match status" value="1"/>
</dbReference>
<keyword evidence="1" id="KW-1133">Transmembrane helix</keyword>
<proteinExistence type="predicted"/>
<feature type="transmembrane region" description="Helical" evidence="1">
    <location>
        <begin position="176"/>
        <end position="194"/>
    </location>
</feature>
<dbReference type="Gene3D" id="1.20.1260.100">
    <property type="entry name" value="TspO/MBR protein"/>
    <property type="match status" value="1"/>
</dbReference>
<name>A0ABY5YCT9_9DEIO</name>
<dbReference type="Proteomes" id="UP001060261">
    <property type="component" value="Chromosome"/>
</dbReference>
<evidence type="ECO:0000256" key="1">
    <source>
        <dbReference type="SAM" id="Phobius"/>
    </source>
</evidence>
<feature type="transmembrane region" description="Helical" evidence="1">
    <location>
        <begin position="50"/>
        <end position="71"/>
    </location>
</feature>
<organism evidence="2 3">
    <name type="scientific">Deinococcus rubellus</name>
    <dbReference type="NCBI Taxonomy" id="1889240"/>
    <lineage>
        <taxon>Bacteria</taxon>
        <taxon>Thermotogati</taxon>
        <taxon>Deinococcota</taxon>
        <taxon>Deinococci</taxon>
        <taxon>Deinococcales</taxon>
        <taxon>Deinococcaceae</taxon>
        <taxon>Deinococcus</taxon>
    </lineage>
</organism>
<evidence type="ECO:0000313" key="3">
    <source>
        <dbReference type="Proteomes" id="UP001060261"/>
    </source>
</evidence>
<keyword evidence="3" id="KW-1185">Reference proteome</keyword>
<reference evidence="2" key="1">
    <citation type="submission" date="2022-09" db="EMBL/GenBank/DDBJ databases">
        <title>genome sequence of Deinococcus rubellus.</title>
        <authorList>
            <person name="Srinivasan S."/>
        </authorList>
    </citation>
    <scope>NUCLEOTIDE SEQUENCE</scope>
    <source>
        <strain evidence="2">Ant6</strain>
    </source>
</reference>
<dbReference type="RefSeq" id="WP_260559173.1">
    <property type="nucleotide sequence ID" value="NZ_BAABEC010000071.1"/>
</dbReference>
<keyword evidence="1" id="KW-0472">Membrane</keyword>
<feature type="transmembrane region" description="Helical" evidence="1">
    <location>
        <begin position="201"/>
        <end position="217"/>
    </location>
</feature>
<sequence length="255" mass="27334">MTGIPRQITLVLATLLTLVMNYLSNALPLFGNSNGQVSDSLPNAFTPAGLTFAIWGVIFLGLAVFAVYQALPGQRGARYDALFWPYLLANLLNVGWLLAFQSLHFGLSVLIMLTLLASLIWLYTRLRSLELKRSETLVLGLPTSLYLGWIAVATIANVTAWLVSLGYTSGLLGLSGPIWSALLVVIASLIGAFLLRANRDLAVSGVILWAYYGVYLARPDATIVLSGLIVGVLILLAAVFVRSGKPGSGARRLTA</sequence>
<evidence type="ECO:0000313" key="2">
    <source>
        <dbReference type="EMBL" id="UWX62879.1"/>
    </source>
</evidence>
<dbReference type="EMBL" id="CP104213">
    <property type="protein sequence ID" value="UWX62879.1"/>
    <property type="molecule type" value="Genomic_DNA"/>
</dbReference>
<dbReference type="PANTHER" id="PTHR33802">
    <property type="entry name" value="SI:CH211-161H7.5-RELATED"/>
    <property type="match status" value="1"/>
</dbReference>
<feature type="transmembrane region" description="Helical" evidence="1">
    <location>
        <begin position="105"/>
        <end position="124"/>
    </location>
</feature>
<dbReference type="InterPro" id="IPR038330">
    <property type="entry name" value="TspO/MBR-related_sf"/>
</dbReference>
<feature type="transmembrane region" description="Helical" evidence="1">
    <location>
        <begin position="223"/>
        <end position="241"/>
    </location>
</feature>